<keyword evidence="2 3" id="KW-0378">Hydrolase</keyword>
<accession>A0A8H3ZFR1</accession>
<proteinExistence type="inferred from homology"/>
<evidence type="ECO:0000313" key="7">
    <source>
        <dbReference type="Proteomes" id="UP000434172"/>
    </source>
</evidence>
<dbReference type="SUPFAM" id="SSF53474">
    <property type="entry name" value="alpha/beta-Hydrolases"/>
    <property type="match status" value="1"/>
</dbReference>
<keyword evidence="3" id="KW-0732">Signal</keyword>
<dbReference type="PROSITE" id="PS00941">
    <property type="entry name" value="CARBOXYLESTERASE_B_2"/>
    <property type="match status" value="1"/>
</dbReference>
<feature type="signal peptide" evidence="3">
    <location>
        <begin position="1"/>
        <end position="16"/>
    </location>
</feature>
<evidence type="ECO:0000256" key="4">
    <source>
        <dbReference type="SAM" id="MobiDB-lite"/>
    </source>
</evidence>
<name>A0A8H3ZFR1_9PEZI</name>
<dbReference type="Gene3D" id="3.40.50.1820">
    <property type="entry name" value="alpha/beta hydrolase"/>
    <property type="match status" value="1"/>
</dbReference>
<dbReference type="AlphaFoldDB" id="A0A8H3ZFR1"/>
<comment type="similarity">
    <text evidence="1 3">Belongs to the type-B carboxylesterase/lipase family.</text>
</comment>
<dbReference type="GO" id="GO:0016787">
    <property type="term" value="F:hydrolase activity"/>
    <property type="evidence" value="ECO:0007669"/>
    <property type="project" value="UniProtKB-KW"/>
</dbReference>
<dbReference type="InterPro" id="IPR029058">
    <property type="entry name" value="AB_hydrolase_fold"/>
</dbReference>
<reference evidence="6 7" key="1">
    <citation type="submission" date="2019-12" db="EMBL/GenBank/DDBJ databases">
        <title>A genome sequence resource for the geographically widespread anthracnose pathogen Colletotrichum asianum.</title>
        <authorList>
            <person name="Meng Y."/>
        </authorList>
    </citation>
    <scope>NUCLEOTIDE SEQUENCE [LARGE SCALE GENOMIC DNA]</scope>
    <source>
        <strain evidence="6 7">ICMP 18580</strain>
    </source>
</reference>
<evidence type="ECO:0000259" key="5">
    <source>
        <dbReference type="Pfam" id="PF00135"/>
    </source>
</evidence>
<dbReference type="InterPro" id="IPR002018">
    <property type="entry name" value="CarbesteraseB"/>
</dbReference>
<dbReference type="EMBL" id="WOWK01000129">
    <property type="protein sequence ID" value="KAF0317483.1"/>
    <property type="molecule type" value="Genomic_DNA"/>
</dbReference>
<dbReference type="InterPro" id="IPR019819">
    <property type="entry name" value="Carboxylesterase_B_CS"/>
</dbReference>
<organism evidence="6 7">
    <name type="scientific">Colletotrichum asianum</name>
    <dbReference type="NCBI Taxonomy" id="702518"/>
    <lineage>
        <taxon>Eukaryota</taxon>
        <taxon>Fungi</taxon>
        <taxon>Dikarya</taxon>
        <taxon>Ascomycota</taxon>
        <taxon>Pezizomycotina</taxon>
        <taxon>Sordariomycetes</taxon>
        <taxon>Hypocreomycetidae</taxon>
        <taxon>Glomerellales</taxon>
        <taxon>Glomerellaceae</taxon>
        <taxon>Colletotrichum</taxon>
        <taxon>Colletotrichum gloeosporioides species complex</taxon>
    </lineage>
</organism>
<evidence type="ECO:0000256" key="1">
    <source>
        <dbReference type="ARBA" id="ARBA00005964"/>
    </source>
</evidence>
<sequence length="615" mass="66390">MRLFTGLIALLPVVAAAEDLSRPTVDLPYARYQGTHNSTLNLNIFRGIRYAAAPTGALRWQLPQAPESSNKSGHNSEITPATSDPPRCPWARRSLQYPKTASEEASLKSFNFTGDEDCLFLNVFAPADAKNLPVIVWIHGGGYSLDSAASFDFSTQIATNNNTYIAVVIQYRLGAFGFLSSDEVAANGTPNAGLHDMVYALRWVKRNICKFGGDSRKVTVAGQSAGAGAILNLATTHEADGLFRGVIASSPYMATQPQFDGARPTKQYQSLAERVGCTTTKDSTSIFSCLQNVDSVTLQNASDWVSTQGRYGQWAWGPVIDGKLVKDIPPNQLAKAKAHGVNLLTSNVADEGPYFTPQNITSQAGFVSFLQTTYPKLATSNITDILATYTQKHEEFLTVNSKDANNTDPGFQTNGLDSPFATTVSNYATGWQQVANNFYAEATFMCPSHWLADAYASKPGGQAWRYQFSVPPAYHGLDVGSGSTTDVLLADVNTSNTSITAPLRRGLQVAWGDFIVHGAPTLRGADLSITAWPQWKKDGGGVAQMLNTNTTGGVPIEKQSSFDGMVTLQITSYAPGSDNDPPMKTMLDIVDGDKWEDGRGERCRLLAALADWLAE</sequence>
<protein>
    <recommendedName>
        <fullName evidence="3">Carboxylic ester hydrolase</fullName>
        <ecNumber evidence="3">3.1.1.-</ecNumber>
    </recommendedName>
</protein>
<gene>
    <name evidence="6" type="ORF">GQ607_015235</name>
</gene>
<dbReference type="InterPro" id="IPR019826">
    <property type="entry name" value="Carboxylesterase_B_AS"/>
</dbReference>
<feature type="compositionally biased region" description="Polar residues" evidence="4">
    <location>
        <begin position="66"/>
        <end position="82"/>
    </location>
</feature>
<feature type="domain" description="Carboxylesterase type B" evidence="5">
    <location>
        <begin position="23"/>
        <end position="549"/>
    </location>
</feature>
<dbReference type="OrthoDB" id="408631at2759"/>
<dbReference type="PANTHER" id="PTHR11559">
    <property type="entry name" value="CARBOXYLESTERASE"/>
    <property type="match status" value="1"/>
</dbReference>
<feature type="chain" id="PRO_5034448292" description="Carboxylic ester hydrolase" evidence="3">
    <location>
        <begin position="17"/>
        <end position="615"/>
    </location>
</feature>
<feature type="region of interest" description="Disordered" evidence="4">
    <location>
        <begin position="64"/>
        <end position="85"/>
    </location>
</feature>
<dbReference type="Pfam" id="PF00135">
    <property type="entry name" value="COesterase"/>
    <property type="match status" value="1"/>
</dbReference>
<dbReference type="EC" id="3.1.1.-" evidence="3"/>
<dbReference type="InterPro" id="IPR050309">
    <property type="entry name" value="Type-B_Carboxylest/Lipase"/>
</dbReference>
<evidence type="ECO:0000256" key="2">
    <source>
        <dbReference type="ARBA" id="ARBA00022801"/>
    </source>
</evidence>
<evidence type="ECO:0000256" key="3">
    <source>
        <dbReference type="RuleBase" id="RU361235"/>
    </source>
</evidence>
<keyword evidence="7" id="KW-1185">Reference proteome</keyword>
<dbReference type="Proteomes" id="UP000434172">
    <property type="component" value="Unassembled WGS sequence"/>
</dbReference>
<dbReference type="PROSITE" id="PS00122">
    <property type="entry name" value="CARBOXYLESTERASE_B_1"/>
    <property type="match status" value="1"/>
</dbReference>
<comment type="caution">
    <text evidence="6">The sequence shown here is derived from an EMBL/GenBank/DDBJ whole genome shotgun (WGS) entry which is preliminary data.</text>
</comment>
<evidence type="ECO:0000313" key="6">
    <source>
        <dbReference type="EMBL" id="KAF0317483.1"/>
    </source>
</evidence>